<dbReference type="OrthoDB" id="6692397at2759"/>
<evidence type="ECO:0000256" key="2">
    <source>
        <dbReference type="ARBA" id="ARBA00022801"/>
    </source>
</evidence>
<dbReference type="SMART" id="SM00490">
    <property type="entry name" value="HELICc"/>
    <property type="match status" value="1"/>
</dbReference>
<accession>A0A2R5GYS9</accession>
<reference evidence="7 8" key="1">
    <citation type="submission" date="2017-12" db="EMBL/GenBank/DDBJ databases">
        <title>Sequencing, de novo assembly and annotation of complete genome of a new Thraustochytrid species, strain FCC1311.</title>
        <authorList>
            <person name="Sedici K."/>
            <person name="Godart F."/>
            <person name="Aiese Cigliano R."/>
            <person name="Sanseverino W."/>
            <person name="Barakat M."/>
            <person name="Ortet P."/>
            <person name="Marechal E."/>
            <person name="Cagnac O."/>
            <person name="Amato A."/>
        </authorList>
    </citation>
    <scope>NUCLEOTIDE SEQUENCE [LARGE SCALE GENOMIC DNA]</scope>
</reference>
<gene>
    <name evidence="7" type="ORF">FCC1311_101162</name>
</gene>
<dbReference type="GO" id="GO:0000965">
    <property type="term" value="P:mitochondrial RNA 3'-end processing"/>
    <property type="evidence" value="ECO:0007669"/>
    <property type="project" value="TreeGrafter"/>
</dbReference>
<dbReference type="EMBL" id="BEYU01000172">
    <property type="protein sequence ID" value="GBG33893.1"/>
    <property type="molecule type" value="Genomic_DNA"/>
</dbReference>
<dbReference type="FunFam" id="3.40.50.300:FF:000957">
    <property type="entry name" value="ATP-dependent RNA helicase SUV3L, mitochondrial"/>
    <property type="match status" value="1"/>
</dbReference>
<dbReference type="PANTHER" id="PTHR12131">
    <property type="entry name" value="ATP-DEPENDENT RNA AND DNA HELICASE"/>
    <property type="match status" value="1"/>
</dbReference>
<dbReference type="Pfam" id="PF22527">
    <property type="entry name" value="DEXQc_Suv3"/>
    <property type="match status" value="1"/>
</dbReference>
<name>A0A2R5GYS9_9STRA</name>
<dbReference type="Proteomes" id="UP000241890">
    <property type="component" value="Unassembled WGS sequence"/>
</dbReference>
<dbReference type="SUPFAM" id="SSF52540">
    <property type="entry name" value="P-loop containing nucleoside triphosphate hydrolases"/>
    <property type="match status" value="1"/>
</dbReference>
<dbReference type="Pfam" id="PF00271">
    <property type="entry name" value="Helicase_C"/>
    <property type="match status" value="1"/>
</dbReference>
<dbReference type="InterPro" id="IPR027417">
    <property type="entry name" value="P-loop_NTPase"/>
</dbReference>
<keyword evidence="3 7" id="KW-0347">Helicase</keyword>
<feature type="region of interest" description="Disordered" evidence="5">
    <location>
        <begin position="698"/>
        <end position="776"/>
    </location>
</feature>
<dbReference type="GO" id="GO:0045025">
    <property type="term" value="C:mitochondrial degradosome"/>
    <property type="evidence" value="ECO:0007669"/>
    <property type="project" value="TreeGrafter"/>
</dbReference>
<evidence type="ECO:0000313" key="7">
    <source>
        <dbReference type="EMBL" id="GBG33893.1"/>
    </source>
</evidence>
<keyword evidence="1" id="KW-0547">Nucleotide-binding</keyword>
<dbReference type="CDD" id="cd18805">
    <property type="entry name" value="SF2_C_suv3"/>
    <property type="match status" value="1"/>
</dbReference>
<dbReference type="InterPro" id="IPR001650">
    <property type="entry name" value="Helicase_C-like"/>
</dbReference>
<evidence type="ECO:0000313" key="8">
    <source>
        <dbReference type="Proteomes" id="UP000241890"/>
    </source>
</evidence>
<feature type="domain" description="Helicase C-terminal" evidence="6">
    <location>
        <begin position="201"/>
        <end position="372"/>
    </location>
</feature>
<dbReference type="GO" id="GO:0004386">
    <property type="term" value="F:helicase activity"/>
    <property type="evidence" value="ECO:0007669"/>
    <property type="project" value="UniProtKB-KW"/>
</dbReference>
<evidence type="ECO:0000256" key="1">
    <source>
        <dbReference type="ARBA" id="ARBA00022741"/>
    </source>
</evidence>
<dbReference type="InterPro" id="IPR050699">
    <property type="entry name" value="RNA-DNA_Helicase"/>
</dbReference>
<dbReference type="GO" id="GO:0016787">
    <property type="term" value="F:hydrolase activity"/>
    <property type="evidence" value="ECO:0007669"/>
    <property type="project" value="UniProtKB-KW"/>
</dbReference>
<keyword evidence="4" id="KW-0067">ATP-binding</keyword>
<dbReference type="GO" id="GO:0005524">
    <property type="term" value="F:ATP binding"/>
    <property type="evidence" value="ECO:0007669"/>
    <property type="project" value="UniProtKB-KW"/>
</dbReference>
<evidence type="ECO:0000256" key="4">
    <source>
        <dbReference type="ARBA" id="ARBA00022840"/>
    </source>
</evidence>
<evidence type="ECO:0000256" key="5">
    <source>
        <dbReference type="SAM" id="MobiDB-lite"/>
    </source>
</evidence>
<protein>
    <submittedName>
        <fullName evidence="7">ATP-dependent RNA helicase SUV3, mitochondrial</fullName>
    </submittedName>
</protein>
<evidence type="ECO:0000256" key="3">
    <source>
        <dbReference type="ARBA" id="ARBA00022806"/>
    </source>
</evidence>
<dbReference type="Gene3D" id="3.40.50.300">
    <property type="entry name" value="P-loop containing nucleotide triphosphate hydrolases"/>
    <property type="match status" value="2"/>
</dbReference>
<dbReference type="Gene3D" id="1.20.272.40">
    <property type="match status" value="1"/>
</dbReference>
<proteinExistence type="predicted"/>
<evidence type="ECO:0000259" key="6">
    <source>
        <dbReference type="PROSITE" id="PS51194"/>
    </source>
</evidence>
<dbReference type="PANTHER" id="PTHR12131:SF1">
    <property type="entry name" value="ATP-DEPENDENT RNA HELICASE SUPV3L1, MITOCHONDRIAL-RELATED"/>
    <property type="match status" value="1"/>
</dbReference>
<dbReference type="InterPro" id="IPR055206">
    <property type="entry name" value="DEXQc_SUV3"/>
</dbReference>
<dbReference type="InParanoid" id="A0A2R5GYS9"/>
<dbReference type="PROSITE" id="PS51194">
    <property type="entry name" value="HELICASE_CTER"/>
    <property type="match status" value="1"/>
</dbReference>
<feature type="compositionally biased region" description="Basic and acidic residues" evidence="5">
    <location>
        <begin position="698"/>
        <end position="708"/>
    </location>
</feature>
<sequence>MDFGKPRVHKAGEMMPEETLLPQKEGELLLQGATTQVSDENVPRPSYEHVQINGPHLWFKRARALRRKVIMHVGPTNSGKTYRALKALETAESGVYASPLRLLAWQISQELGCTLITGQERIMGDNPNVTSCTVEMTPLVDVVDVGVVDEFQLMGDRNRGWAFTRAVLGMPARELHLCGEEGAVELVKKICALTGDELEVNYYQRLSPLEAEPKPLSGYQDIRPGDCVVAFSRRDIHKIRDKIEAASGHKCAIIYGGLPPEIRKAQATKFNSPESKQNVLVATDAVGMGLNLRVKRIVFSKMEKFDGQIMRRLSLREVKQIAGRAGRYGRTEEAKGLVTALDEADMGLIRLALPHAAPVISHGYVFPPREFIRARFHNVCVDLLETIRDQLLDQPLEQEFVDAVDVISSGDSSQRSHRDAIRAAKRVVFDYQDRFASRVANAFNDALVEVLREVEEASNARSVVFEKRSQLADTVQLGTAARKDQSLSVEERERLETNAQLAASKIAELDEHLQGDFSGDFLIVQRTKNLRELIAEFREVPLDVDTILQVCNAPVDKGNIPMVRHVRRYLRLTHERSVRDLIASLEDPFLEDYFSDLYRYEDVRVHKRWRREGPMLKLDRLPGISERRLRALEPQGPRGDPKNSLERRMQDYEQYYNLIDVSLWLGLRFEHPPDHMQRLGALKATCLDKLERMLQSVREKASMDDVVPHPKRGRTPPTGRRGDTSRRQMGSSPDAPPPSQRAVLATQESLSLKEEDSRDSDEQEGKSKKASFKFSH</sequence>
<dbReference type="AlphaFoldDB" id="A0A2R5GYS9"/>
<keyword evidence="8" id="KW-1185">Reference proteome</keyword>
<keyword evidence="2" id="KW-0378">Hydrolase</keyword>
<organism evidence="7 8">
    <name type="scientific">Hondaea fermentalgiana</name>
    <dbReference type="NCBI Taxonomy" id="2315210"/>
    <lineage>
        <taxon>Eukaryota</taxon>
        <taxon>Sar</taxon>
        <taxon>Stramenopiles</taxon>
        <taxon>Bigyra</taxon>
        <taxon>Labyrinthulomycetes</taxon>
        <taxon>Thraustochytrida</taxon>
        <taxon>Thraustochytriidae</taxon>
        <taxon>Hondaea</taxon>
    </lineage>
</organism>
<comment type="caution">
    <text evidence="7">The sequence shown here is derived from an EMBL/GenBank/DDBJ whole genome shotgun (WGS) entry which is preliminary data.</text>
</comment>